<feature type="domain" description="Xylose isomerase-like TIM barrel" evidence="1">
    <location>
        <begin position="19"/>
        <end position="252"/>
    </location>
</feature>
<dbReference type="PANTHER" id="PTHR12110:SF21">
    <property type="entry name" value="XYLOSE ISOMERASE-LIKE TIM BARREL DOMAIN-CONTAINING PROTEIN"/>
    <property type="match status" value="1"/>
</dbReference>
<name>A0ABU0JKE1_9HYPH</name>
<dbReference type="GO" id="GO:0016853">
    <property type="term" value="F:isomerase activity"/>
    <property type="evidence" value="ECO:0007669"/>
    <property type="project" value="UniProtKB-KW"/>
</dbReference>
<dbReference type="InterPro" id="IPR036237">
    <property type="entry name" value="Xyl_isomerase-like_sf"/>
</dbReference>
<dbReference type="EMBL" id="JAUSVX010000026">
    <property type="protein sequence ID" value="MDQ0474757.1"/>
    <property type="molecule type" value="Genomic_DNA"/>
</dbReference>
<evidence type="ECO:0000313" key="3">
    <source>
        <dbReference type="Proteomes" id="UP001242480"/>
    </source>
</evidence>
<comment type="caution">
    <text evidence="2">The sequence shown here is derived from an EMBL/GenBank/DDBJ whole genome shotgun (WGS) entry which is preliminary data.</text>
</comment>
<evidence type="ECO:0000313" key="2">
    <source>
        <dbReference type="EMBL" id="MDQ0474757.1"/>
    </source>
</evidence>
<reference evidence="2 3" key="1">
    <citation type="submission" date="2023-07" db="EMBL/GenBank/DDBJ databases">
        <title>Genomic Encyclopedia of Type Strains, Phase IV (KMG-IV): sequencing the most valuable type-strain genomes for metagenomic binning, comparative biology and taxonomic classification.</title>
        <authorList>
            <person name="Goeker M."/>
        </authorList>
    </citation>
    <scope>NUCLEOTIDE SEQUENCE [LARGE SCALE GENOMIC DNA]</scope>
    <source>
        <strain evidence="2 3">DSM 19619</strain>
    </source>
</reference>
<proteinExistence type="predicted"/>
<organism evidence="2 3">
    <name type="scientific">Labrys wisconsinensis</name>
    <dbReference type="NCBI Taxonomy" id="425677"/>
    <lineage>
        <taxon>Bacteria</taxon>
        <taxon>Pseudomonadati</taxon>
        <taxon>Pseudomonadota</taxon>
        <taxon>Alphaproteobacteria</taxon>
        <taxon>Hyphomicrobiales</taxon>
        <taxon>Xanthobacteraceae</taxon>
        <taxon>Labrys</taxon>
    </lineage>
</organism>
<keyword evidence="2" id="KW-0413">Isomerase</keyword>
<protein>
    <submittedName>
        <fullName evidence="2">Sugar phosphate isomerase/epimerase</fullName>
    </submittedName>
</protein>
<dbReference type="InterPro" id="IPR013022">
    <property type="entry name" value="Xyl_isomerase-like_TIM-brl"/>
</dbReference>
<dbReference type="RefSeq" id="WP_307284931.1">
    <property type="nucleotide sequence ID" value="NZ_JAUSVX010000026.1"/>
</dbReference>
<dbReference type="Pfam" id="PF01261">
    <property type="entry name" value="AP_endonuc_2"/>
    <property type="match status" value="1"/>
</dbReference>
<dbReference type="InterPro" id="IPR050312">
    <property type="entry name" value="IolE/XylAMocC-like"/>
</dbReference>
<sequence>MQLGIFAKTFDAQGAVPVLRAVAEAGYATAQFNLACLGLPSMPDRIEPEVAASVGAAAGQTGVGIAAVSGTYNMIHPDPAVRRAGLARLEVLCAAASAMGTRLVTLCTGTRDAEDQWRWHPDNASPEAWRDLLAEMTAAAALAERHDVELGIEPELANVVSSAVRARRLIDEIDSARLRIVLDPANLFEVAEEDERRTIVARAVDLLAGDIALAHAKDRHADGSFATAGQGVVDFAHFVGRLRAAGFDGPLVTHGLAAAEAPGVATFLQRVIAEAAA</sequence>
<accession>A0ABU0JKE1</accession>
<dbReference type="PANTHER" id="PTHR12110">
    <property type="entry name" value="HYDROXYPYRUVATE ISOMERASE"/>
    <property type="match status" value="1"/>
</dbReference>
<keyword evidence="3" id="KW-1185">Reference proteome</keyword>
<dbReference type="Proteomes" id="UP001242480">
    <property type="component" value="Unassembled WGS sequence"/>
</dbReference>
<dbReference type="SUPFAM" id="SSF51658">
    <property type="entry name" value="Xylose isomerase-like"/>
    <property type="match status" value="1"/>
</dbReference>
<evidence type="ECO:0000259" key="1">
    <source>
        <dbReference type="Pfam" id="PF01261"/>
    </source>
</evidence>
<gene>
    <name evidence="2" type="ORF">QO011_007799</name>
</gene>
<dbReference type="Gene3D" id="3.20.20.150">
    <property type="entry name" value="Divalent-metal-dependent TIM barrel enzymes"/>
    <property type="match status" value="1"/>
</dbReference>